<evidence type="ECO:0000313" key="2">
    <source>
        <dbReference type="EMBL" id="SKA16048.1"/>
    </source>
</evidence>
<evidence type="ECO:0000313" key="3">
    <source>
        <dbReference type="Proteomes" id="UP000190061"/>
    </source>
</evidence>
<evidence type="ECO:0008006" key="4">
    <source>
        <dbReference type="Google" id="ProtNLM"/>
    </source>
</evidence>
<proteinExistence type="predicted"/>
<name>A0A1T4RJX5_9GAMM</name>
<dbReference type="AlphaFoldDB" id="A0A1T4RJX5"/>
<gene>
    <name evidence="2" type="ORF">SAMN02745674_02210</name>
</gene>
<reference evidence="2 3" key="1">
    <citation type="submission" date="2017-02" db="EMBL/GenBank/DDBJ databases">
        <authorList>
            <person name="Peterson S.W."/>
        </authorList>
    </citation>
    <scope>NUCLEOTIDE SEQUENCE [LARGE SCALE GENOMIC DNA]</scope>
    <source>
        <strain evidence="2 3">DSM 21749</strain>
    </source>
</reference>
<dbReference type="Gene3D" id="1.20.1270.180">
    <property type="match status" value="1"/>
</dbReference>
<dbReference type="Proteomes" id="UP000190061">
    <property type="component" value="Unassembled WGS sequence"/>
</dbReference>
<accession>A0A1T4RJX5</accession>
<organism evidence="2 3">
    <name type="scientific">Lysobacter spongiicola DSM 21749</name>
    <dbReference type="NCBI Taxonomy" id="1122188"/>
    <lineage>
        <taxon>Bacteria</taxon>
        <taxon>Pseudomonadati</taxon>
        <taxon>Pseudomonadota</taxon>
        <taxon>Gammaproteobacteria</taxon>
        <taxon>Lysobacterales</taxon>
        <taxon>Lysobacteraceae</taxon>
        <taxon>Novilysobacter</taxon>
    </lineage>
</organism>
<dbReference type="RefSeq" id="WP_078758767.1">
    <property type="nucleotide sequence ID" value="NZ_FUXP01000009.1"/>
</dbReference>
<dbReference type="STRING" id="1122188.SAMN02745674_02210"/>
<dbReference type="OrthoDB" id="7340239at2"/>
<feature type="compositionally biased region" description="Acidic residues" evidence="1">
    <location>
        <begin position="186"/>
        <end position="206"/>
    </location>
</feature>
<sequence length="213" mass="24042">MEQTIYLLLGAALTWAFYFVQRRVERRGTVDAIERNQKLLALKKDLEGANTSLDELRRFEGRLIDKAETALRIADRYVSQAELVARESDEPELDEEALNLRAIDSFQRVDARLDELVGRLCRELDGKGLVVFQSVHMAWLSYRERYARFIAETYSAGNIQPLIHAVTLESITAAWVSELETQLGDGEADADADADPDGDELDDELPDTPRLVG</sequence>
<protein>
    <recommendedName>
        <fullName evidence="4">DUF1311 domain-containing protein</fullName>
    </recommendedName>
</protein>
<dbReference type="EMBL" id="FUXP01000009">
    <property type="protein sequence ID" value="SKA16048.1"/>
    <property type="molecule type" value="Genomic_DNA"/>
</dbReference>
<evidence type="ECO:0000256" key="1">
    <source>
        <dbReference type="SAM" id="MobiDB-lite"/>
    </source>
</evidence>
<keyword evidence="3" id="KW-1185">Reference proteome</keyword>
<feature type="region of interest" description="Disordered" evidence="1">
    <location>
        <begin position="182"/>
        <end position="213"/>
    </location>
</feature>